<evidence type="ECO:0000313" key="2">
    <source>
        <dbReference type="Proteomes" id="UP001592581"/>
    </source>
</evidence>
<comment type="caution">
    <text evidence="1">The sequence shown here is derived from an EMBL/GenBank/DDBJ whole genome shotgun (WGS) entry which is preliminary data.</text>
</comment>
<gene>
    <name evidence="1" type="ORF">ABUW04_08020</name>
</gene>
<sequence length="96" mass="10292">MDFVEIWFDGPMSVDRDDVEDALNSALQGIGEVTGGGTGETGSNLDVEVDGEFPKDLVVGKIFAVINELEVGDSARVRPGDGDLWIRLSEWPLSAP</sequence>
<accession>A0ABV6XIY1</accession>
<dbReference type="RefSeq" id="WP_380563724.1">
    <property type="nucleotide sequence ID" value="NZ_JBEUKS010000002.1"/>
</dbReference>
<organism evidence="1 2">
    <name type="scientific">Streptacidiphilus jeojiensis</name>
    <dbReference type="NCBI Taxonomy" id="3229225"/>
    <lineage>
        <taxon>Bacteria</taxon>
        <taxon>Bacillati</taxon>
        <taxon>Actinomycetota</taxon>
        <taxon>Actinomycetes</taxon>
        <taxon>Kitasatosporales</taxon>
        <taxon>Streptomycetaceae</taxon>
        <taxon>Streptacidiphilus</taxon>
    </lineage>
</organism>
<evidence type="ECO:0000313" key="1">
    <source>
        <dbReference type="EMBL" id="MFC1438201.1"/>
    </source>
</evidence>
<dbReference type="Proteomes" id="UP001592581">
    <property type="component" value="Unassembled WGS sequence"/>
</dbReference>
<keyword evidence="2" id="KW-1185">Reference proteome</keyword>
<name>A0ABV6XIY1_9ACTN</name>
<reference evidence="1 2" key="1">
    <citation type="submission" date="2024-06" db="EMBL/GenBank/DDBJ databases">
        <authorList>
            <person name="Lee S.D."/>
        </authorList>
    </citation>
    <scope>NUCLEOTIDE SEQUENCE [LARGE SCALE GENOMIC DNA]</scope>
    <source>
        <strain evidence="1 2">N1-10</strain>
    </source>
</reference>
<protein>
    <submittedName>
        <fullName evidence="1">Uncharacterized protein</fullName>
    </submittedName>
</protein>
<proteinExistence type="predicted"/>
<dbReference type="EMBL" id="JBEUKS010000002">
    <property type="protein sequence ID" value="MFC1438201.1"/>
    <property type="molecule type" value="Genomic_DNA"/>
</dbReference>